<protein>
    <submittedName>
        <fullName evidence="1">Uncharacterized protein</fullName>
    </submittedName>
</protein>
<comment type="caution">
    <text evidence="1">The sequence shown here is derived from an EMBL/GenBank/DDBJ whole genome shotgun (WGS) entry which is preliminary data.</text>
</comment>
<evidence type="ECO:0000313" key="2">
    <source>
        <dbReference type="Proteomes" id="UP000579153"/>
    </source>
</evidence>
<dbReference type="Proteomes" id="UP000579153">
    <property type="component" value="Unassembled WGS sequence"/>
</dbReference>
<accession>A0A7W9LD61</accession>
<keyword evidence="2" id="KW-1185">Reference proteome</keyword>
<organism evidence="1 2">
    <name type="scientific">Nonomuraea jabiensis</name>
    <dbReference type="NCBI Taxonomy" id="882448"/>
    <lineage>
        <taxon>Bacteria</taxon>
        <taxon>Bacillati</taxon>
        <taxon>Actinomycetota</taxon>
        <taxon>Actinomycetes</taxon>
        <taxon>Streptosporangiales</taxon>
        <taxon>Streptosporangiaceae</taxon>
        <taxon>Nonomuraea</taxon>
    </lineage>
</organism>
<gene>
    <name evidence="1" type="ORF">HD596_006019</name>
</gene>
<sequence length="71" mass="7563">MTGLLPVYLPGPGERATTAHTRMVGLAADVAEWADARGELAAVAEPAGRPRDSELVRQARRLHTRLTACSP</sequence>
<evidence type="ECO:0000313" key="1">
    <source>
        <dbReference type="EMBL" id="MBB5779263.1"/>
    </source>
</evidence>
<reference evidence="1 2" key="1">
    <citation type="submission" date="2020-08" db="EMBL/GenBank/DDBJ databases">
        <title>Sequencing the genomes of 1000 actinobacteria strains.</title>
        <authorList>
            <person name="Klenk H.-P."/>
        </authorList>
    </citation>
    <scope>NUCLEOTIDE SEQUENCE [LARGE SCALE GENOMIC DNA]</scope>
    <source>
        <strain evidence="1 2">DSM 45507</strain>
    </source>
</reference>
<dbReference type="EMBL" id="JACHMB010000001">
    <property type="protein sequence ID" value="MBB5779263.1"/>
    <property type="molecule type" value="Genomic_DNA"/>
</dbReference>
<dbReference type="RefSeq" id="WP_185072603.1">
    <property type="nucleotide sequence ID" value="NZ_JACHMB010000001.1"/>
</dbReference>
<name>A0A7W9LD61_9ACTN</name>
<dbReference type="AlphaFoldDB" id="A0A7W9LD61"/>
<proteinExistence type="predicted"/>